<name>A0A4S2KHV8_OPIFE</name>
<reference evidence="2 3" key="1">
    <citation type="journal article" date="2019" name="BMC Genomics">
        <title>New insights from Opisthorchis felineus genome: update on genomics of the epidemiologically important liver flukes.</title>
        <authorList>
            <person name="Ershov N.I."/>
            <person name="Mordvinov V.A."/>
            <person name="Prokhortchouk E.B."/>
            <person name="Pakharukova M.Y."/>
            <person name="Gunbin K.V."/>
            <person name="Ustyantsev K."/>
            <person name="Genaev M.A."/>
            <person name="Blinov A.G."/>
            <person name="Mazur A."/>
            <person name="Boulygina E."/>
            <person name="Tsygankova S."/>
            <person name="Khrameeva E."/>
            <person name="Chekanov N."/>
            <person name="Fan G."/>
            <person name="Xiao A."/>
            <person name="Zhang H."/>
            <person name="Xu X."/>
            <person name="Yang H."/>
            <person name="Solovyev V."/>
            <person name="Lee S.M."/>
            <person name="Liu X."/>
            <person name="Afonnikov D.A."/>
            <person name="Skryabin K.G."/>
        </authorList>
    </citation>
    <scope>NUCLEOTIDE SEQUENCE [LARGE SCALE GENOMIC DNA]</scope>
    <source>
        <strain evidence="2">AK-0245</strain>
        <tissue evidence="2">Whole organism</tissue>
    </source>
</reference>
<protein>
    <submittedName>
        <fullName evidence="2">Uncharacterized protein</fullName>
    </submittedName>
</protein>
<organism evidence="2 3">
    <name type="scientific">Opisthorchis felineus</name>
    <dbReference type="NCBI Taxonomy" id="147828"/>
    <lineage>
        <taxon>Eukaryota</taxon>
        <taxon>Metazoa</taxon>
        <taxon>Spiralia</taxon>
        <taxon>Lophotrochozoa</taxon>
        <taxon>Platyhelminthes</taxon>
        <taxon>Trematoda</taxon>
        <taxon>Digenea</taxon>
        <taxon>Opisthorchiida</taxon>
        <taxon>Opisthorchiata</taxon>
        <taxon>Opisthorchiidae</taxon>
        <taxon>Opisthorchis</taxon>
    </lineage>
</organism>
<feature type="region of interest" description="Disordered" evidence="1">
    <location>
        <begin position="301"/>
        <end position="323"/>
    </location>
</feature>
<dbReference type="AlphaFoldDB" id="A0A4S2KHV8"/>
<proteinExistence type="predicted"/>
<dbReference type="EMBL" id="SJOL01011430">
    <property type="protein sequence ID" value="TGZ48616.1"/>
    <property type="molecule type" value="Genomic_DNA"/>
</dbReference>
<dbReference type="Proteomes" id="UP000308267">
    <property type="component" value="Unassembled WGS sequence"/>
</dbReference>
<feature type="region of interest" description="Disordered" evidence="1">
    <location>
        <begin position="233"/>
        <end position="277"/>
    </location>
</feature>
<dbReference type="OrthoDB" id="6253325at2759"/>
<evidence type="ECO:0000256" key="1">
    <source>
        <dbReference type="SAM" id="MobiDB-lite"/>
    </source>
</evidence>
<evidence type="ECO:0000313" key="2">
    <source>
        <dbReference type="EMBL" id="TGZ48616.1"/>
    </source>
</evidence>
<comment type="caution">
    <text evidence="2">The sequence shown here is derived from an EMBL/GenBank/DDBJ whole genome shotgun (WGS) entry which is preliminary data.</text>
</comment>
<keyword evidence="3" id="KW-1185">Reference proteome</keyword>
<sequence>MAPLQSCTTLVHSQFVPDGNPTSVGQPHCQDWPHDWSHRSRNIRHPIGQFVQPLVCLHRPIKADYWRVISDKENVFGFQNHFSCACGSHPLMQLERTPVQLPRRCLFESLENKPSVLSERRFRSFKCQLEANKACQQSTERFRDLYAFDVDLLCACRRSSCRTRQSCSATTDSISPGRLSASCGSITVSETKRTNWHWETVNLADEYVPSIYHTVRYHSDSCLRDHHRIEQPCIPPTPNKMRDRCRSSGGNVPPETGVPKEVPQVSKHSNASLHDDSSPPFRMSSLFHMWRARIRRASHTERAHKSLVRDTASPQSDEENIGAPSEIPYTSKMLTPQLHPPVPNPSPIKPITQQYGAVTTYKEVLPLGDSNSSHISSTKLRQMKLTVFVVYSYLLERTYGNFCNIAFQSTHL</sequence>
<accession>A0A4S2KHV8</accession>
<gene>
    <name evidence="2" type="ORF">CRM22_010966</name>
</gene>
<evidence type="ECO:0000313" key="3">
    <source>
        <dbReference type="Proteomes" id="UP000308267"/>
    </source>
</evidence>